<dbReference type="EMBL" id="JABERJ010000058">
    <property type="protein sequence ID" value="NNH27887.1"/>
    <property type="molecule type" value="Genomic_DNA"/>
</dbReference>
<keyword evidence="5 12" id="KW-0812">Transmembrane</keyword>
<evidence type="ECO:0000256" key="2">
    <source>
        <dbReference type="ARBA" id="ARBA00022448"/>
    </source>
</evidence>
<evidence type="ECO:0000313" key="19">
    <source>
        <dbReference type="Proteomes" id="UP000555322"/>
    </source>
</evidence>
<feature type="region of interest" description="Disordered" evidence="14">
    <location>
        <begin position="326"/>
        <end position="350"/>
    </location>
</feature>
<dbReference type="InterPro" id="IPR039426">
    <property type="entry name" value="TonB-dep_rcpt-like"/>
</dbReference>
<dbReference type="Pfam" id="PF07715">
    <property type="entry name" value="Plug"/>
    <property type="match status" value="1"/>
</dbReference>
<dbReference type="InterPro" id="IPR012910">
    <property type="entry name" value="Plug_dom"/>
</dbReference>
<evidence type="ECO:0000256" key="7">
    <source>
        <dbReference type="ARBA" id="ARBA00023004"/>
    </source>
</evidence>
<dbReference type="InterPro" id="IPR036942">
    <property type="entry name" value="Beta-barrel_TonB_sf"/>
</dbReference>
<keyword evidence="18" id="KW-0675">Receptor</keyword>
<evidence type="ECO:0000256" key="10">
    <source>
        <dbReference type="ARBA" id="ARBA00023136"/>
    </source>
</evidence>
<proteinExistence type="inferred from homology"/>
<keyword evidence="8" id="KW-0406">Ion transport</keyword>
<evidence type="ECO:0000259" key="16">
    <source>
        <dbReference type="Pfam" id="PF00593"/>
    </source>
</evidence>
<evidence type="ECO:0000256" key="15">
    <source>
        <dbReference type="SAM" id="SignalP"/>
    </source>
</evidence>
<feature type="domain" description="TonB-dependent receptor-like beta-barrel" evidence="16">
    <location>
        <begin position="234"/>
        <end position="703"/>
    </location>
</feature>
<protein>
    <submittedName>
        <fullName evidence="18">TonB-dependent receptor</fullName>
    </submittedName>
</protein>
<organism evidence="18 19">
    <name type="scientific">Acinetobacter terrestris</name>
    <dbReference type="NCBI Taxonomy" id="2529843"/>
    <lineage>
        <taxon>Bacteria</taxon>
        <taxon>Pseudomonadati</taxon>
        <taxon>Pseudomonadota</taxon>
        <taxon>Gammaproteobacteria</taxon>
        <taxon>Moraxellales</taxon>
        <taxon>Moraxellaceae</taxon>
        <taxon>Acinetobacter</taxon>
        <taxon>Acinetobacter Taxon 24</taxon>
    </lineage>
</organism>
<dbReference type="PROSITE" id="PS52016">
    <property type="entry name" value="TONB_DEPENDENT_REC_3"/>
    <property type="match status" value="1"/>
</dbReference>
<keyword evidence="19" id="KW-1185">Reference proteome</keyword>
<reference evidence="18 19" key="1">
    <citation type="submission" date="2020-04" db="EMBL/GenBank/DDBJ databases">
        <title>Acinetobacter Taxon 24.</title>
        <authorList>
            <person name="Nemec A."/>
            <person name="Radolfova-Krizova L."/>
            <person name="Higgins P.G."/>
            <person name="Spanelova P."/>
        </authorList>
    </citation>
    <scope>NUCLEOTIDE SEQUENCE [LARGE SCALE GENOMIC DNA]</scope>
    <source>
        <strain evidence="18 19">ANC 5084</strain>
    </source>
</reference>
<dbReference type="Pfam" id="PF00593">
    <property type="entry name" value="TonB_dep_Rec_b-barrel"/>
    <property type="match status" value="1"/>
</dbReference>
<dbReference type="InterPro" id="IPR000531">
    <property type="entry name" value="Beta-barrel_TonB"/>
</dbReference>
<feature type="signal peptide" evidence="15">
    <location>
        <begin position="1"/>
        <end position="27"/>
    </location>
</feature>
<keyword evidence="10 12" id="KW-0472">Membrane</keyword>
<evidence type="ECO:0000256" key="12">
    <source>
        <dbReference type="PROSITE-ProRule" id="PRU01360"/>
    </source>
</evidence>
<evidence type="ECO:0000256" key="11">
    <source>
        <dbReference type="ARBA" id="ARBA00023237"/>
    </source>
</evidence>
<comment type="subcellular location">
    <subcellularLocation>
        <location evidence="1 12">Cell outer membrane</location>
        <topology evidence="1 12">Multi-pass membrane protein</topology>
    </subcellularLocation>
</comment>
<keyword evidence="2 12" id="KW-0813">Transport</keyword>
<evidence type="ECO:0000256" key="1">
    <source>
        <dbReference type="ARBA" id="ARBA00004571"/>
    </source>
</evidence>
<evidence type="ECO:0000313" key="18">
    <source>
        <dbReference type="EMBL" id="NNH27887.1"/>
    </source>
</evidence>
<feature type="domain" description="TonB-dependent receptor plug" evidence="17">
    <location>
        <begin position="53"/>
        <end position="160"/>
    </location>
</feature>
<keyword evidence="11 12" id="KW-0998">Cell outer membrane</keyword>
<name>A0ABX1UXD4_9GAMM</name>
<evidence type="ECO:0000256" key="9">
    <source>
        <dbReference type="ARBA" id="ARBA00023077"/>
    </source>
</evidence>
<evidence type="ECO:0000256" key="3">
    <source>
        <dbReference type="ARBA" id="ARBA00022452"/>
    </source>
</evidence>
<dbReference type="PANTHER" id="PTHR32552:SF68">
    <property type="entry name" value="FERRICHROME OUTER MEMBRANE TRANSPORTER_PHAGE RECEPTOR"/>
    <property type="match status" value="1"/>
</dbReference>
<evidence type="ECO:0000256" key="13">
    <source>
        <dbReference type="RuleBase" id="RU003357"/>
    </source>
</evidence>
<dbReference type="InterPro" id="IPR037066">
    <property type="entry name" value="Plug_dom_sf"/>
</dbReference>
<accession>A0ABX1UXD4</accession>
<keyword evidence="7" id="KW-0408">Iron</keyword>
<comment type="similarity">
    <text evidence="12 13">Belongs to the TonB-dependent receptor family.</text>
</comment>
<dbReference type="PANTHER" id="PTHR32552">
    <property type="entry name" value="FERRICHROME IRON RECEPTOR-RELATED"/>
    <property type="match status" value="1"/>
</dbReference>
<keyword evidence="6 15" id="KW-0732">Signal</keyword>
<evidence type="ECO:0000256" key="14">
    <source>
        <dbReference type="SAM" id="MobiDB-lite"/>
    </source>
</evidence>
<comment type="caution">
    <text evidence="18">The sequence shown here is derived from an EMBL/GenBank/DDBJ whole genome shotgun (WGS) entry which is preliminary data.</text>
</comment>
<keyword evidence="9 13" id="KW-0798">TonB box</keyword>
<keyword evidence="4" id="KW-0410">Iron transport</keyword>
<evidence type="ECO:0000256" key="8">
    <source>
        <dbReference type="ARBA" id="ARBA00023065"/>
    </source>
</evidence>
<gene>
    <name evidence="18" type="ORF">HLH15_15790</name>
</gene>
<dbReference type="Proteomes" id="UP000555322">
    <property type="component" value="Unassembled WGS sequence"/>
</dbReference>
<dbReference type="SUPFAM" id="SSF56935">
    <property type="entry name" value="Porins"/>
    <property type="match status" value="1"/>
</dbReference>
<evidence type="ECO:0000256" key="6">
    <source>
        <dbReference type="ARBA" id="ARBA00022729"/>
    </source>
</evidence>
<dbReference type="Gene3D" id="2.40.170.20">
    <property type="entry name" value="TonB-dependent receptor, beta-barrel domain"/>
    <property type="match status" value="1"/>
</dbReference>
<dbReference type="CDD" id="cd01347">
    <property type="entry name" value="ligand_gated_channel"/>
    <property type="match status" value="1"/>
</dbReference>
<evidence type="ECO:0000256" key="4">
    <source>
        <dbReference type="ARBA" id="ARBA00022496"/>
    </source>
</evidence>
<dbReference type="Gene3D" id="2.170.130.10">
    <property type="entry name" value="TonB-dependent receptor, plug domain"/>
    <property type="match status" value="1"/>
</dbReference>
<feature type="chain" id="PRO_5046876033" evidence="15">
    <location>
        <begin position="28"/>
        <end position="740"/>
    </location>
</feature>
<evidence type="ECO:0000256" key="5">
    <source>
        <dbReference type="ARBA" id="ARBA00022692"/>
    </source>
</evidence>
<evidence type="ECO:0000259" key="17">
    <source>
        <dbReference type="Pfam" id="PF07715"/>
    </source>
</evidence>
<keyword evidence="3 12" id="KW-1134">Transmembrane beta strand</keyword>
<dbReference type="RefSeq" id="WP_171537280.1">
    <property type="nucleotide sequence ID" value="NZ_JABERJ010000058.1"/>
</dbReference>
<sequence>MQGRYHLIPINLTLLCLTACICQSLYAETGSTEPVLLPTLKIEATRTDTDWLQTPASVYRIDQNNNENNLGVNLSETLKGVPGLQLNNRENYAQDLQISMRGFGARSTFGVRGIRLYVDGIPATMPDGQGQTSNIDLSSLDHIEVLGGPFSSLYGNSSGGTILTSTKQGEGRDSIQLGYSGGSHDKGRADIVLQGGADQPNEPSYVVSSSYFNTDGYREHSAAKKVLSNAKLTWDLDDGSKVNWIVNHVDINADDPQGLTRAQWKENPKQQVPFLKQFDVRKEINQTQTGLTWSKPLNDQHELYGMVYAGHREVTQYQSIPKGETSLELGLDDEGNPIPSSSQQNPRHAGGVIDFSRDYYGTDLRWTGKDLLPNTRLTAGLAFDYMDEDRQGYENFDSNGKYGVKGNLRRDEKNSLWNLDPYVQASWQFLPAWRLDTGLRYSNVHYESKDAYFKAAEYPADSDNGDDSGKKDYKKLLPSAALTWEITPQFSTYMSYAKGFETPTFTEMAYPTVGTSGINFDLNPATSDNYELGLKSQNQLGNFTAAIFQSNTQDDIVSAGTENGRATYRNADKTLRKGLELSWNRNLWRDLQAQASYSFIDATFDAFVAEIENPQNSSQPKAAAIQSGNYIPGVAKNQAFAALAWQPETGFNAGLDVRYIDKLYVDDINSDAAPSYTLTSANIGYVWKNADWKVRTFARVDNLFDEEYVGSVIVNDGNGRFFEPADGLNWSAGLSLTKAF</sequence>